<dbReference type="PANTHER" id="PTHR42912">
    <property type="entry name" value="METHYLTRANSFERASE"/>
    <property type="match status" value="1"/>
</dbReference>
<dbReference type="Proteomes" id="UP001519325">
    <property type="component" value="Unassembled WGS sequence"/>
</dbReference>
<dbReference type="InterPro" id="IPR029063">
    <property type="entry name" value="SAM-dependent_MTases_sf"/>
</dbReference>
<accession>A0ABS4QHL5</accession>
<dbReference type="CDD" id="cd02440">
    <property type="entry name" value="AdoMet_MTases"/>
    <property type="match status" value="1"/>
</dbReference>
<dbReference type="InterPro" id="IPR013216">
    <property type="entry name" value="Methyltransf_11"/>
</dbReference>
<keyword evidence="3" id="KW-1185">Reference proteome</keyword>
<keyword evidence="2" id="KW-0830">Ubiquinone</keyword>
<dbReference type="RefSeq" id="WP_209890950.1">
    <property type="nucleotide sequence ID" value="NZ_JAGGMR010000001.1"/>
</dbReference>
<evidence type="ECO:0000259" key="1">
    <source>
        <dbReference type="Pfam" id="PF08241"/>
    </source>
</evidence>
<gene>
    <name evidence="2" type="ORF">BJ987_003499</name>
</gene>
<feature type="domain" description="Methyltransferase type 11" evidence="1">
    <location>
        <begin position="57"/>
        <end position="155"/>
    </location>
</feature>
<proteinExistence type="predicted"/>
<comment type="caution">
    <text evidence="2">The sequence shown here is derived from an EMBL/GenBank/DDBJ whole genome shotgun (WGS) entry which is preliminary data.</text>
</comment>
<evidence type="ECO:0000313" key="3">
    <source>
        <dbReference type="Proteomes" id="UP001519325"/>
    </source>
</evidence>
<dbReference type="InterPro" id="IPR050508">
    <property type="entry name" value="Methyltransf_Superfamily"/>
</dbReference>
<protein>
    <submittedName>
        <fullName evidence="2">Ubiquinone/menaquinone biosynthesis C-methylase UbiE</fullName>
    </submittedName>
</protein>
<dbReference type="Gene3D" id="3.40.50.150">
    <property type="entry name" value="Vaccinia Virus protein VP39"/>
    <property type="match status" value="1"/>
</dbReference>
<dbReference type="PANTHER" id="PTHR42912:SF93">
    <property type="entry name" value="N6-ADENOSINE-METHYLTRANSFERASE TMT1A"/>
    <property type="match status" value="1"/>
</dbReference>
<evidence type="ECO:0000313" key="2">
    <source>
        <dbReference type="EMBL" id="MBP2190598.1"/>
    </source>
</evidence>
<organism evidence="2 3">
    <name type="scientific">Nocardia goodfellowii</name>
    <dbReference type="NCBI Taxonomy" id="882446"/>
    <lineage>
        <taxon>Bacteria</taxon>
        <taxon>Bacillati</taxon>
        <taxon>Actinomycetota</taxon>
        <taxon>Actinomycetes</taxon>
        <taxon>Mycobacteriales</taxon>
        <taxon>Nocardiaceae</taxon>
        <taxon>Nocardia</taxon>
    </lineage>
</organism>
<sequence>MAEPESIPSFRSDQPSDAEQHALLVSILDAQSELPGVRRLRRWALDALGVRPGDRALDIGSGTGSEVVALAAAAGPSGAATGVDPNPAMVAEATARAAALGVAAEFVQGDAYDLPFPDASFDVVRCERVYQHLDEPARATAEIARILRPGGRVVLIDSDWSTSIIHPGDPEVVRALHDAWLSNTTNRHSGRHLRGLLTAAGLIVDDIGADAVIWDPGVIDTLFHASTAAAVAGGVITATQRDELIADLRHGVDIGDFHFSVTMFAVLAHRP</sequence>
<reference evidence="2 3" key="1">
    <citation type="submission" date="2021-03" db="EMBL/GenBank/DDBJ databases">
        <title>Sequencing the genomes of 1000 actinobacteria strains.</title>
        <authorList>
            <person name="Klenk H.-P."/>
        </authorList>
    </citation>
    <scope>NUCLEOTIDE SEQUENCE [LARGE SCALE GENOMIC DNA]</scope>
    <source>
        <strain evidence="2 3">DSM 45516</strain>
    </source>
</reference>
<dbReference type="Pfam" id="PF08241">
    <property type="entry name" value="Methyltransf_11"/>
    <property type="match status" value="1"/>
</dbReference>
<dbReference type="EMBL" id="JAGGMR010000001">
    <property type="protein sequence ID" value="MBP2190598.1"/>
    <property type="molecule type" value="Genomic_DNA"/>
</dbReference>
<name>A0ABS4QHL5_9NOCA</name>
<dbReference type="SUPFAM" id="SSF53335">
    <property type="entry name" value="S-adenosyl-L-methionine-dependent methyltransferases"/>
    <property type="match status" value="1"/>
</dbReference>